<dbReference type="PANTHER" id="PTHR13802">
    <property type="entry name" value="MUCIN 4-RELATED"/>
    <property type="match status" value="1"/>
</dbReference>
<gene>
    <name evidence="8" type="ORF">ElyMa_005613000</name>
</gene>
<dbReference type="SMART" id="SM00539">
    <property type="entry name" value="NIDO"/>
    <property type="match status" value="1"/>
</dbReference>
<keyword evidence="6" id="KW-0732">Signal</keyword>
<dbReference type="GO" id="GO:0016020">
    <property type="term" value="C:membrane"/>
    <property type="evidence" value="ECO:0007669"/>
    <property type="project" value="UniProtKB-SubCell"/>
</dbReference>
<dbReference type="InterPro" id="IPR003886">
    <property type="entry name" value="NIDO_dom"/>
</dbReference>
<keyword evidence="4" id="KW-0472">Membrane</keyword>
<comment type="subcellular location">
    <subcellularLocation>
        <location evidence="1">Membrane</location>
    </subcellularLocation>
</comment>
<evidence type="ECO:0000313" key="9">
    <source>
        <dbReference type="Proteomes" id="UP000762676"/>
    </source>
</evidence>
<evidence type="ECO:0000313" key="8">
    <source>
        <dbReference type="EMBL" id="GFR68620.1"/>
    </source>
</evidence>
<evidence type="ECO:0000256" key="4">
    <source>
        <dbReference type="ARBA" id="ARBA00023136"/>
    </source>
</evidence>
<dbReference type="Pfam" id="PF03782">
    <property type="entry name" value="AMOP"/>
    <property type="match status" value="1"/>
</dbReference>
<comment type="caution">
    <text evidence="8">The sequence shown here is derived from an EMBL/GenBank/DDBJ whole genome shotgun (WGS) entry which is preliminary data.</text>
</comment>
<evidence type="ECO:0000256" key="1">
    <source>
        <dbReference type="ARBA" id="ARBA00004370"/>
    </source>
</evidence>
<keyword evidence="5" id="KW-1015">Disulfide bond</keyword>
<dbReference type="InterPro" id="IPR056619">
    <property type="entry name" value="C8-3_MUC4"/>
</dbReference>
<accession>A0AAV4F771</accession>
<feature type="domain" description="AMOP" evidence="7">
    <location>
        <begin position="540"/>
        <end position="689"/>
    </location>
</feature>
<name>A0AAV4F771_9GAST</name>
<dbReference type="InterPro" id="IPR051495">
    <property type="entry name" value="Epithelial_Barrier/Signaling"/>
</dbReference>
<evidence type="ECO:0000259" key="7">
    <source>
        <dbReference type="PROSITE" id="PS50856"/>
    </source>
</evidence>
<dbReference type="Pfam" id="PF06119">
    <property type="entry name" value="NIDO"/>
    <property type="match status" value="1"/>
</dbReference>
<evidence type="ECO:0000256" key="5">
    <source>
        <dbReference type="ARBA" id="ARBA00023157"/>
    </source>
</evidence>
<organism evidence="8 9">
    <name type="scientific">Elysia marginata</name>
    <dbReference type="NCBI Taxonomy" id="1093978"/>
    <lineage>
        <taxon>Eukaryota</taxon>
        <taxon>Metazoa</taxon>
        <taxon>Spiralia</taxon>
        <taxon>Lophotrochozoa</taxon>
        <taxon>Mollusca</taxon>
        <taxon>Gastropoda</taxon>
        <taxon>Heterobranchia</taxon>
        <taxon>Euthyneura</taxon>
        <taxon>Panpulmonata</taxon>
        <taxon>Sacoglossa</taxon>
        <taxon>Placobranchoidea</taxon>
        <taxon>Plakobranchidae</taxon>
        <taxon>Elysia</taxon>
    </lineage>
</organism>
<feature type="signal peptide" evidence="6">
    <location>
        <begin position="1"/>
        <end position="30"/>
    </location>
</feature>
<feature type="chain" id="PRO_5043696956" evidence="6">
    <location>
        <begin position="31"/>
        <end position="1053"/>
    </location>
</feature>
<keyword evidence="2" id="KW-0812">Transmembrane</keyword>
<sequence length="1053" mass="117008">MASVLKHAGSAAMICVYFLICFAALQGTLADNALTLENPPLLDFGLENGDTKMKDLTQAQEVELPTNISYFGAKYTKLYVSADGLISFERGVQYVKSINWQEGVRNKNTDKPFLAPFLYDGFKAHNIAEGLYKGGIYYRVIDEDSLTTSDKTYHKQLDTLKWLKQYVKETSLNMDDFQANLVIVVTWDNVDSDSTEEADIRACARSPSTCKTSTFQVVLVCDKNLGRTVAMLNYLKMKVPMKGSYQAGFNGGYGRDWYNVIPCHGRCSNQQLDNDVKTYLDILPDLKGSDTVGRFILEVSGETVIRGGCLPKEFTSGILEVYPREVGMFGGEKLEVSGKCLPASSKIFCKFGDGDDGIVVEGIMVNDMKGVCAVPLLTKIGNIFVAWSSDEDSKTWTTDRTISVIHPGRMEPHVSVPQNVKDAWYSRDASEITVVWDPKKFTHTDADVAIKLIGYRETKDKVEYKTLEKTIGRGSVQRGSFTFKVADHRCKSNCLEFEQGLLEVSLLSEYLGVANERVAVRHGVMPLGWYVNEKMTEDNGSDWSNQMCKAWHAEDGRNTDWLSSLLPCPCTLDQALADFGRFQPDAGCNLFAGSKCTYHKKAIHCVRAVVPTSDGAGNQCCYGESRQLVYSQLSYQGSTPDRSHDWGAAPYGKPDLVPSLSHWKHDVVTFYYCCLWNDYDLCDLYMERRPTQDCKHYDLPAVDIGTLSGSKTWSAPVLTSVAIMYKSNIYMDFSLAPSNAAPAKGLDVRVRKQRRFFTDKSTMWQDFEDVSIVNNVFQGQPNEHNNFTVLVSNNVGVNVFSKNGLMHVTVVLPPDMKKPDGVKKGMGLLGTYDGQSANDFMTKTGTITVPGVSQTKFLNSFVMKWGVEDERDSLFPFYKSPTPTDTDFFYADYKEIPSGFTGSPNNSAVEDVCGDDKNCKWDYRITGSANVARTTKASDVLLSYIKESLKQVDSCGLPAVGRNAEMDTTNFSVGSKITVTGCGKGMSFSGTEKYECVREPRSVAEQEDREDYGLVKTGKDDGVEYIIHWVPKPSVLCTASSTGLFRFSPVTGR</sequence>
<dbReference type="SMART" id="SM00723">
    <property type="entry name" value="AMOP"/>
    <property type="match status" value="1"/>
</dbReference>
<reference evidence="8 9" key="1">
    <citation type="journal article" date="2021" name="Elife">
        <title>Chloroplast acquisition without the gene transfer in kleptoplastic sea slugs, Plakobranchus ocellatus.</title>
        <authorList>
            <person name="Maeda T."/>
            <person name="Takahashi S."/>
            <person name="Yoshida T."/>
            <person name="Shimamura S."/>
            <person name="Takaki Y."/>
            <person name="Nagai Y."/>
            <person name="Toyoda A."/>
            <person name="Suzuki Y."/>
            <person name="Arimoto A."/>
            <person name="Ishii H."/>
            <person name="Satoh N."/>
            <person name="Nishiyama T."/>
            <person name="Hasebe M."/>
            <person name="Maruyama T."/>
            <person name="Minagawa J."/>
            <person name="Obokata J."/>
            <person name="Shigenobu S."/>
        </authorList>
    </citation>
    <scope>NUCLEOTIDE SEQUENCE [LARGE SCALE GENOMIC DNA]</scope>
</reference>
<keyword evidence="9" id="KW-1185">Reference proteome</keyword>
<protein>
    <submittedName>
        <fullName evidence="8">Sushi domain-containing protein 2-like</fullName>
    </submittedName>
</protein>
<evidence type="ECO:0000256" key="2">
    <source>
        <dbReference type="ARBA" id="ARBA00022692"/>
    </source>
</evidence>
<dbReference type="PROSITE" id="PS50856">
    <property type="entry name" value="AMOP"/>
    <property type="match status" value="1"/>
</dbReference>
<evidence type="ECO:0000256" key="3">
    <source>
        <dbReference type="ARBA" id="ARBA00022989"/>
    </source>
</evidence>
<dbReference type="PANTHER" id="PTHR13802:SF64">
    <property type="entry name" value="DENDRITE EXTENSION DEFECTIVE PROTEIN 1"/>
    <property type="match status" value="1"/>
</dbReference>
<dbReference type="EMBL" id="BMAT01011213">
    <property type="protein sequence ID" value="GFR68620.1"/>
    <property type="molecule type" value="Genomic_DNA"/>
</dbReference>
<dbReference type="Proteomes" id="UP000762676">
    <property type="component" value="Unassembled WGS sequence"/>
</dbReference>
<keyword evidence="3" id="KW-1133">Transmembrane helix</keyword>
<dbReference type="InterPro" id="IPR005533">
    <property type="entry name" value="AMOP_dom"/>
</dbReference>
<proteinExistence type="predicted"/>
<dbReference type="Pfam" id="PF23263">
    <property type="entry name" value="C8-3_MUC4"/>
    <property type="match status" value="1"/>
</dbReference>
<evidence type="ECO:0000256" key="6">
    <source>
        <dbReference type="SAM" id="SignalP"/>
    </source>
</evidence>
<dbReference type="AlphaFoldDB" id="A0AAV4F771"/>
<dbReference type="GO" id="GO:0007160">
    <property type="term" value="P:cell-matrix adhesion"/>
    <property type="evidence" value="ECO:0007669"/>
    <property type="project" value="InterPro"/>
</dbReference>